<sequence>MRLHTRGCECLRLSCICVAVLCPGAPLIYPSPLLLNSPCTNYLSCLHSLFPLHFPPPSSSSRFVRWLPGYARTHTYTHTQRSVHPPLLTASSIMRRSLCQRAFIPLDTTGLRGVADGAAHRWQKRTAAVAGLLAAQSSSLSHLGVRLLSVSSSLLRAYVSKCSGARPSAPHSGNAVRHLSYVTNASNFESEVLQSQQAICLIYYISSRSCSAYLKTAEKLVDSINAQTAGLEAPGSTSSSGSSTAKVALSELAVEVNDRQVPEDAEGSATSSIPSSASAAAPTQRTKKMEWLKLCMINADENRNLASAFSVERAKLPITYFVMQGTIVDKVVGHIAEARLNGILIKFLEHYQKEMNVDLLARQSKASGTSGTSASPLPSAATADLLNGTSTTFLQDKIMNALVGADMIQLPEEAEKLDGLRRTLQETKKKAHTELQELHKQLGMDVRRLTDAEMQTYYFNAPQFHAFGVLCALEALYLARSYATLGDVARVNVDWARRAVQKEFEPIQGDPALRRVLALVDVNLVRGELRTAAMLAVQDANRLGSVLAARGADDVHDAQHRDALKEMETLIAGQSQYCVDMLHIIDAHIDSRTLDGSAFPSVVVDQLFELLRCNLKLSRTRLSQPLRDVGTDAPDASSAAESMKDLMDGKTPDTTAKRVRMAQARVPQVQTLIMSLLQLYPADLKSQDARSRLASLIY</sequence>
<evidence type="ECO:0000256" key="2">
    <source>
        <dbReference type="SAM" id="MobiDB-lite"/>
    </source>
</evidence>
<keyword evidence="3" id="KW-0732">Signal</keyword>
<dbReference type="EMBL" id="JBAMZM010000028">
    <property type="protein sequence ID" value="KAL0502425.1"/>
    <property type="molecule type" value="Genomic_DNA"/>
</dbReference>
<feature type="region of interest" description="Disordered" evidence="2">
    <location>
        <begin position="626"/>
        <end position="652"/>
    </location>
</feature>
<comment type="caution">
    <text evidence="4">The sequence shown here is derived from an EMBL/GenBank/DDBJ whole genome shotgun (WGS) entry which is preliminary data.</text>
</comment>
<feature type="compositionally biased region" description="Low complexity" evidence="2">
    <location>
        <begin position="267"/>
        <end position="281"/>
    </location>
</feature>
<evidence type="ECO:0000313" key="5">
    <source>
        <dbReference type="Proteomes" id="UP001443563"/>
    </source>
</evidence>
<feature type="signal peptide" evidence="3">
    <location>
        <begin position="1"/>
        <end position="19"/>
    </location>
</feature>
<proteinExistence type="predicted"/>
<reference evidence="4 5" key="1">
    <citation type="submission" date="2024-02" db="EMBL/GenBank/DDBJ databases">
        <title>FIRST GENOME SEQUENCES OF Leishmania (Viannia) shawi, Leishmania (Viannia) lindenbergi AND Leishmania (Viannia) utingensis.</title>
        <authorList>
            <person name="Resadore F."/>
            <person name="Custodio M.G.F."/>
            <person name="Boite M.C."/>
            <person name="Cupolillo E."/>
            <person name="Ferreira G.E.M."/>
        </authorList>
    </citation>
    <scope>NUCLEOTIDE SEQUENCE [LARGE SCALE GENOMIC DNA]</scope>
    <source>
        <strain evidence="4 5">MCEB/BR/1984/M8408</strain>
    </source>
</reference>
<feature type="compositionally biased region" description="Basic and acidic residues" evidence="2">
    <location>
        <begin position="642"/>
        <end position="651"/>
    </location>
</feature>
<dbReference type="Proteomes" id="UP001443563">
    <property type="component" value="Unassembled WGS sequence"/>
</dbReference>
<accession>A0ABR3E6I3</accession>
<name>A0ABR3E6I3_9TRYP</name>
<feature type="chain" id="PRO_5047522432" evidence="3">
    <location>
        <begin position="20"/>
        <end position="698"/>
    </location>
</feature>
<gene>
    <name evidence="4" type="ORF">Q4I29_004732</name>
</gene>
<evidence type="ECO:0000256" key="3">
    <source>
        <dbReference type="SAM" id="SignalP"/>
    </source>
</evidence>
<protein>
    <submittedName>
        <fullName evidence="4">Uncharacterized protein</fullName>
    </submittedName>
</protein>
<keyword evidence="1" id="KW-0175">Coiled coil</keyword>
<dbReference type="InterPro" id="IPR036249">
    <property type="entry name" value="Thioredoxin-like_sf"/>
</dbReference>
<feature type="region of interest" description="Disordered" evidence="2">
    <location>
        <begin position="260"/>
        <end position="284"/>
    </location>
</feature>
<evidence type="ECO:0000256" key="1">
    <source>
        <dbReference type="SAM" id="Coils"/>
    </source>
</evidence>
<evidence type="ECO:0000313" key="4">
    <source>
        <dbReference type="EMBL" id="KAL0502425.1"/>
    </source>
</evidence>
<feature type="coiled-coil region" evidence="1">
    <location>
        <begin position="410"/>
        <end position="441"/>
    </location>
</feature>
<dbReference type="SUPFAM" id="SSF52833">
    <property type="entry name" value="Thioredoxin-like"/>
    <property type="match status" value="1"/>
</dbReference>
<organism evidence="4 5">
    <name type="scientific">Leishmania shawi</name>
    <dbReference type="NCBI Taxonomy" id="5680"/>
    <lineage>
        <taxon>Eukaryota</taxon>
        <taxon>Discoba</taxon>
        <taxon>Euglenozoa</taxon>
        <taxon>Kinetoplastea</taxon>
        <taxon>Metakinetoplastina</taxon>
        <taxon>Trypanosomatida</taxon>
        <taxon>Trypanosomatidae</taxon>
        <taxon>Leishmaniinae</taxon>
        <taxon>Leishmania</taxon>
        <taxon>Leishmania guyanensis species complex</taxon>
    </lineage>
</organism>
<keyword evidence="5" id="KW-1185">Reference proteome</keyword>